<dbReference type="InterPro" id="IPR036365">
    <property type="entry name" value="PGBD-like_sf"/>
</dbReference>
<dbReference type="Gene3D" id="3.30.1380.10">
    <property type="match status" value="1"/>
</dbReference>
<accession>A0A1G6Y9T6</accession>
<dbReference type="Gene3D" id="1.10.101.10">
    <property type="entry name" value="PGBD-like superfamily/PGBD"/>
    <property type="match status" value="1"/>
</dbReference>
<organism evidence="3 4">
    <name type="scientific">Auraticoccus monumenti</name>
    <dbReference type="NCBI Taxonomy" id="675864"/>
    <lineage>
        <taxon>Bacteria</taxon>
        <taxon>Bacillati</taxon>
        <taxon>Actinomycetota</taxon>
        <taxon>Actinomycetes</taxon>
        <taxon>Propionibacteriales</taxon>
        <taxon>Propionibacteriaceae</taxon>
        <taxon>Auraticoccus</taxon>
    </lineage>
</organism>
<dbReference type="Pfam" id="PF08291">
    <property type="entry name" value="Peptidase_M15_3"/>
    <property type="match status" value="1"/>
</dbReference>
<reference evidence="3 4" key="1">
    <citation type="submission" date="2016-10" db="EMBL/GenBank/DDBJ databases">
        <authorList>
            <person name="de Groot N.N."/>
        </authorList>
    </citation>
    <scope>NUCLEOTIDE SEQUENCE [LARGE SCALE GENOMIC DNA]</scope>
    <source>
        <strain evidence="3 4">MON 2.2</strain>
    </source>
</reference>
<dbReference type="InterPro" id="IPR002477">
    <property type="entry name" value="Peptidoglycan-bd-like"/>
</dbReference>
<sequence length="255" mass="26947">MIDTPTPVRPRPSVAVLRVATLLLAAVLSLGSVQLLAPAEASAYTWTRTLREGSSGADVRELQIRVAGWAADGPSRTHVGVDGQFGPGTRAAVIRFQRAYGLAADGVVGPDTHRALNALEDADGSTRHFDFTEFQSKDGAGFSGGKVSSAEVRENVRRLMYKLEAVRAKAGGAAITVNSGFRSVNHNTSVGGASNSQHMYGIAADVVVSGRSVSQTIGYAQTSGFSGIIRYTTFTHVDSRAEYPAYGSSSYYWAV</sequence>
<evidence type="ECO:0000313" key="3">
    <source>
        <dbReference type="EMBL" id="SDD86345.1"/>
    </source>
</evidence>
<dbReference type="EMBL" id="LT629688">
    <property type="protein sequence ID" value="SDD86345.1"/>
    <property type="molecule type" value="Genomic_DNA"/>
</dbReference>
<dbReference type="RefSeq" id="WP_090592739.1">
    <property type="nucleotide sequence ID" value="NZ_LT629688.1"/>
</dbReference>
<evidence type="ECO:0000313" key="4">
    <source>
        <dbReference type="Proteomes" id="UP000198546"/>
    </source>
</evidence>
<dbReference type="Pfam" id="PF01471">
    <property type="entry name" value="PG_binding_1"/>
    <property type="match status" value="1"/>
</dbReference>
<evidence type="ECO:0000259" key="1">
    <source>
        <dbReference type="Pfam" id="PF01471"/>
    </source>
</evidence>
<dbReference type="InterPro" id="IPR036366">
    <property type="entry name" value="PGBDSf"/>
</dbReference>
<gene>
    <name evidence="3" type="ORF">SAMN04489747_1923</name>
</gene>
<dbReference type="SUPFAM" id="SSF47090">
    <property type="entry name" value="PGBD-like"/>
    <property type="match status" value="1"/>
</dbReference>
<feature type="domain" description="Peptidoglycan binding-like" evidence="1">
    <location>
        <begin position="55"/>
        <end position="116"/>
    </location>
</feature>
<proteinExistence type="predicted"/>
<protein>
    <submittedName>
        <fullName evidence="3">Putative peptidoglycan binding domain-containing protein</fullName>
    </submittedName>
</protein>
<keyword evidence="4" id="KW-1185">Reference proteome</keyword>
<dbReference type="Proteomes" id="UP000198546">
    <property type="component" value="Chromosome i"/>
</dbReference>
<evidence type="ECO:0000259" key="2">
    <source>
        <dbReference type="Pfam" id="PF08291"/>
    </source>
</evidence>
<feature type="domain" description="Peptidase M15A C-terminal" evidence="2">
    <location>
        <begin position="130"/>
        <end position="238"/>
    </location>
</feature>
<dbReference type="InterPro" id="IPR009045">
    <property type="entry name" value="Zn_M74/Hedgehog-like"/>
</dbReference>
<dbReference type="AlphaFoldDB" id="A0A1G6Y9T6"/>
<dbReference type="InterPro" id="IPR013230">
    <property type="entry name" value="Peptidase_M15A_C"/>
</dbReference>
<dbReference type="SUPFAM" id="SSF55166">
    <property type="entry name" value="Hedgehog/DD-peptidase"/>
    <property type="match status" value="1"/>
</dbReference>
<dbReference type="STRING" id="675864.SAMN04489747_1923"/>
<name>A0A1G6Y9T6_9ACTN</name>
<dbReference type="OrthoDB" id="3719185at2"/>